<dbReference type="GO" id="GO:1990528">
    <property type="term" value="C:Rvs161p-Rvs167p complex"/>
    <property type="evidence" value="ECO:0007669"/>
    <property type="project" value="TreeGrafter"/>
</dbReference>
<dbReference type="SMART" id="SM00326">
    <property type="entry name" value="SH3"/>
    <property type="match status" value="1"/>
</dbReference>
<dbReference type="GO" id="GO:0008289">
    <property type="term" value="F:lipid binding"/>
    <property type="evidence" value="ECO:0007669"/>
    <property type="project" value="TreeGrafter"/>
</dbReference>
<dbReference type="InterPro" id="IPR027267">
    <property type="entry name" value="AH/BAR_dom_sf"/>
</dbReference>
<dbReference type="PANTHER" id="PTHR47174:SF1">
    <property type="entry name" value="REDUCED VIABILITY UPON STARVATION PROTEIN 167"/>
    <property type="match status" value="1"/>
</dbReference>
<dbReference type="SMART" id="SM00721">
    <property type="entry name" value="BAR"/>
    <property type="match status" value="1"/>
</dbReference>
<dbReference type="GO" id="GO:0006897">
    <property type="term" value="P:endocytosis"/>
    <property type="evidence" value="ECO:0007669"/>
    <property type="project" value="InterPro"/>
</dbReference>
<evidence type="ECO:0000256" key="1">
    <source>
        <dbReference type="ARBA" id="ARBA00022443"/>
    </source>
</evidence>
<dbReference type="AlphaFoldDB" id="A0AAF0JEB2"/>
<dbReference type="Pfam" id="PF00018">
    <property type="entry name" value="SH3_1"/>
    <property type="match status" value="1"/>
</dbReference>
<dbReference type="GO" id="GO:0043332">
    <property type="term" value="C:mating projection tip"/>
    <property type="evidence" value="ECO:0007669"/>
    <property type="project" value="TreeGrafter"/>
</dbReference>
<sequence>MKGLAKVMKRTPHIVTSKVGLATKSTDIEFDHLKRKYEAIERLVHQLARESKTYLDAVKKMLSSGQLYAQEFSALFHPFGAEYDLERRHPEAVQTLLNLTGYVAYVDELREALQPDLDLISSRIITPVQELEAMLKSVSKAITKRDHKLIDFDRHNNSYVKLKEKQNRSAKDDQAMFKLETECETSAADYEHHNNLLKTELPQFFAFATNMMTPIFYSFYYMQLNIFYSTMDRLQKYAQGKYDLSENNLIAHEHKYSLELQNVVAKMDSMSIRKPIPPSARILQMAKAGQKLSTMPPMQASLGYPTGSDAGFSAVSPKVAQNTTTPTTTTTVTSTTVQTGNPEIAAPPAYTAAPPAAGTASGSASGGNYVVALYDYTATAAGDLSFKTGDRIEVVQRTPSTEDWWTGRLNGEQGVFPG</sequence>
<dbReference type="GO" id="GO:0097320">
    <property type="term" value="P:plasma membrane tubulation"/>
    <property type="evidence" value="ECO:0007669"/>
    <property type="project" value="TreeGrafter"/>
</dbReference>
<protein>
    <submittedName>
        <fullName evidence="6">BAR adaptor protein Hob1</fullName>
    </submittedName>
</protein>
<dbReference type="GO" id="GO:0051666">
    <property type="term" value="P:actin cortical patch localization"/>
    <property type="evidence" value="ECO:0007669"/>
    <property type="project" value="InterPro"/>
</dbReference>
<dbReference type="Pfam" id="PF03114">
    <property type="entry name" value="BAR"/>
    <property type="match status" value="1"/>
</dbReference>
<dbReference type="Proteomes" id="UP001214628">
    <property type="component" value="Chromosome 2"/>
</dbReference>
<dbReference type="InterPro" id="IPR036028">
    <property type="entry name" value="SH3-like_dom_sf"/>
</dbReference>
<proteinExistence type="predicted"/>
<feature type="domain" description="SH3" evidence="4">
    <location>
        <begin position="365"/>
        <end position="418"/>
    </location>
</feature>
<evidence type="ECO:0000259" key="5">
    <source>
        <dbReference type="PROSITE" id="PS51021"/>
    </source>
</evidence>
<evidence type="ECO:0000313" key="7">
    <source>
        <dbReference type="Proteomes" id="UP001214628"/>
    </source>
</evidence>
<dbReference type="FunFam" id="2.30.30.40:FF:000100">
    <property type="entry name" value="SH3 domain-containing YSC84-like protein 1"/>
    <property type="match status" value="1"/>
</dbReference>
<reference evidence="6" key="1">
    <citation type="submission" date="2023-02" db="EMBL/GenBank/DDBJ databases">
        <title>Mating type loci evolution in Malassezia.</title>
        <authorList>
            <person name="Coelho M.A."/>
        </authorList>
    </citation>
    <scope>NUCLEOTIDE SEQUENCE</scope>
    <source>
        <strain evidence="6">CBS 14136</strain>
    </source>
</reference>
<dbReference type="GO" id="GO:0031097">
    <property type="term" value="C:medial cortex"/>
    <property type="evidence" value="ECO:0007669"/>
    <property type="project" value="TreeGrafter"/>
</dbReference>
<evidence type="ECO:0000259" key="4">
    <source>
        <dbReference type="PROSITE" id="PS50002"/>
    </source>
</evidence>
<dbReference type="SUPFAM" id="SSF50044">
    <property type="entry name" value="SH3-domain"/>
    <property type="match status" value="1"/>
</dbReference>
<dbReference type="PRINTS" id="PR00452">
    <property type="entry name" value="SH3DOMAIN"/>
</dbReference>
<dbReference type="PROSITE" id="PS50002">
    <property type="entry name" value="SH3"/>
    <property type="match status" value="1"/>
</dbReference>
<dbReference type="EMBL" id="CP118376">
    <property type="protein sequence ID" value="WFD43410.1"/>
    <property type="molecule type" value="Genomic_DNA"/>
</dbReference>
<dbReference type="Gene3D" id="1.20.1270.60">
    <property type="entry name" value="Arfaptin homology (AH) domain/BAR domain"/>
    <property type="match status" value="1"/>
</dbReference>
<feature type="domain" description="BAR" evidence="5">
    <location>
        <begin position="15"/>
        <end position="247"/>
    </location>
</feature>
<keyword evidence="7" id="KW-1185">Reference proteome</keyword>
<dbReference type="InterPro" id="IPR004148">
    <property type="entry name" value="BAR_dom"/>
</dbReference>
<gene>
    <name evidence="6" type="primary">hob1</name>
    <name evidence="6" type="ORF">MPSI1_002071</name>
</gene>
<dbReference type="SUPFAM" id="SSF103657">
    <property type="entry name" value="BAR/IMD domain-like"/>
    <property type="match status" value="1"/>
</dbReference>
<dbReference type="CDD" id="cd07599">
    <property type="entry name" value="BAR_Rvs167p"/>
    <property type="match status" value="1"/>
</dbReference>
<feature type="region of interest" description="Disordered" evidence="3">
    <location>
        <begin position="320"/>
        <end position="341"/>
    </location>
</feature>
<dbReference type="PANTHER" id="PTHR47174">
    <property type="entry name" value="BRIDGING INTEGRATOR 3"/>
    <property type="match status" value="1"/>
</dbReference>
<keyword evidence="1 2" id="KW-0728">SH3 domain</keyword>
<dbReference type="GO" id="GO:0030479">
    <property type="term" value="C:actin cortical patch"/>
    <property type="evidence" value="ECO:0007669"/>
    <property type="project" value="TreeGrafter"/>
</dbReference>
<evidence type="ECO:0000313" key="6">
    <source>
        <dbReference type="EMBL" id="WFD43410.1"/>
    </source>
</evidence>
<dbReference type="Gene3D" id="2.30.30.40">
    <property type="entry name" value="SH3 Domains"/>
    <property type="match status" value="1"/>
</dbReference>
<feature type="compositionally biased region" description="Low complexity" evidence="3">
    <location>
        <begin position="323"/>
        <end position="339"/>
    </location>
</feature>
<accession>A0AAF0JEB2</accession>
<dbReference type="InterPro" id="IPR046982">
    <property type="entry name" value="BIN3/RVS161-like"/>
</dbReference>
<name>A0AAF0JEB2_9BASI</name>
<evidence type="ECO:0000256" key="2">
    <source>
        <dbReference type="PROSITE-ProRule" id="PRU00192"/>
    </source>
</evidence>
<evidence type="ECO:0000256" key="3">
    <source>
        <dbReference type="SAM" id="MobiDB-lite"/>
    </source>
</evidence>
<organism evidence="6 7">
    <name type="scientific">Malassezia psittaci</name>
    <dbReference type="NCBI Taxonomy" id="1821823"/>
    <lineage>
        <taxon>Eukaryota</taxon>
        <taxon>Fungi</taxon>
        <taxon>Dikarya</taxon>
        <taxon>Basidiomycota</taxon>
        <taxon>Ustilaginomycotina</taxon>
        <taxon>Malasseziomycetes</taxon>
        <taxon>Malasseziales</taxon>
        <taxon>Malasseziaceae</taxon>
        <taxon>Malassezia</taxon>
    </lineage>
</organism>
<dbReference type="InterPro" id="IPR001452">
    <property type="entry name" value="SH3_domain"/>
</dbReference>
<dbReference type="PROSITE" id="PS51021">
    <property type="entry name" value="BAR"/>
    <property type="match status" value="1"/>
</dbReference>